<name>A0A1F5JGD4_9BACT</name>
<dbReference type="Gene3D" id="1.10.1740.10">
    <property type="match status" value="1"/>
</dbReference>
<evidence type="ECO:0000256" key="2">
    <source>
        <dbReference type="ARBA" id="ARBA00023015"/>
    </source>
</evidence>
<evidence type="ECO:0000256" key="5">
    <source>
        <dbReference type="ARBA" id="ARBA00023163"/>
    </source>
</evidence>
<evidence type="ECO:0000256" key="4">
    <source>
        <dbReference type="ARBA" id="ARBA00023125"/>
    </source>
</evidence>
<dbReference type="GO" id="GO:0006352">
    <property type="term" value="P:DNA-templated transcription initiation"/>
    <property type="evidence" value="ECO:0007669"/>
    <property type="project" value="InterPro"/>
</dbReference>
<dbReference type="Proteomes" id="UP000177555">
    <property type="component" value="Unassembled WGS sequence"/>
</dbReference>
<dbReference type="Gene3D" id="1.10.10.10">
    <property type="entry name" value="Winged helix-like DNA-binding domain superfamily/Winged helix DNA-binding domain"/>
    <property type="match status" value="1"/>
</dbReference>
<feature type="domain" description="RNA polymerase sigma-70 region 2" evidence="6">
    <location>
        <begin position="25"/>
        <end position="86"/>
    </location>
</feature>
<evidence type="ECO:0000259" key="6">
    <source>
        <dbReference type="Pfam" id="PF04542"/>
    </source>
</evidence>
<dbReference type="GO" id="GO:0016987">
    <property type="term" value="F:sigma factor activity"/>
    <property type="evidence" value="ECO:0007669"/>
    <property type="project" value="UniProtKB-KW"/>
</dbReference>
<dbReference type="InterPro" id="IPR039425">
    <property type="entry name" value="RNA_pol_sigma-70-like"/>
</dbReference>
<evidence type="ECO:0000256" key="1">
    <source>
        <dbReference type="ARBA" id="ARBA00010641"/>
    </source>
</evidence>
<evidence type="ECO:0000313" key="9">
    <source>
        <dbReference type="Proteomes" id="UP000177555"/>
    </source>
</evidence>
<feature type="domain" description="RNA polymerase sigma factor 70 region 4 type 2" evidence="7">
    <location>
        <begin position="123"/>
        <end position="174"/>
    </location>
</feature>
<organism evidence="8 9">
    <name type="scientific">Candidatus Daviesbacteria bacterium RIFCSPHIGHO2_01_FULL_40_11</name>
    <dbReference type="NCBI Taxonomy" id="1797762"/>
    <lineage>
        <taxon>Bacteria</taxon>
        <taxon>Candidatus Daviesiibacteriota</taxon>
    </lineage>
</organism>
<dbReference type="InterPro" id="IPR013249">
    <property type="entry name" value="RNA_pol_sigma70_r4_t2"/>
</dbReference>
<keyword evidence="3" id="KW-0731">Sigma factor</keyword>
<gene>
    <name evidence="8" type="ORF">A2867_03905</name>
</gene>
<evidence type="ECO:0000259" key="7">
    <source>
        <dbReference type="Pfam" id="PF08281"/>
    </source>
</evidence>
<dbReference type="Pfam" id="PF04542">
    <property type="entry name" value="Sigma70_r2"/>
    <property type="match status" value="1"/>
</dbReference>
<protein>
    <submittedName>
        <fullName evidence="8">Uncharacterized protein</fullName>
    </submittedName>
</protein>
<keyword evidence="2" id="KW-0805">Transcription regulation</keyword>
<accession>A0A1F5JGD4</accession>
<evidence type="ECO:0000313" key="8">
    <source>
        <dbReference type="EMBL" id="OGE27672.1"/>
    </source>
</evidence>
<keyword evidence="5" id="KW-0804">Transcription</keyword>
<dbReference type="InterPro" id="IPR013324">
    <property type="entry name" value="RNA_pol_sigma_r3/r4-like"/>
</dbReference>
<comment type="caution">
    <text evidence="8">The sequence shown here is derived from an EMBL/GenBank/DDBJ whole genome shotgun (WGS) entry which is preliminary data.</text>
</comment>
<dbReference type="SUPFAM" id="SSF88946">
    <property type="entry name" value="Sigma2 domain of RNA polymerase sigma factors"/>
    <property type="match status" value="1"/>
</dbReference>
<dbReference type="PANTHER" id="PTHR43133">
    <property type="entry name" value="RNA POLYMERASE ECF-TYPE SIGMA FACTO"/>
    <property type="match status" value="1"/>
</dbReference>
<dbReference type="GO" id="GO:0003677">
    <property type="term" value="F:DNA binding"/>
    <property type="evidence" value="ECO:0007669"/>
    <property type="project" value="UniProtKB-KW"/>
</dbReference>
<dbReference type="InterPro" id="IPR007627">
    <property type="entry name" value="RNA_pol_sigma70_r2"/>
</dbReference>
<dbReference type="Pfam" id="PF08281">
    <property type="entry name" value="Sigma70_r4_2"/>
    <property type="match status" value="1"/>
</dbReference>
<dbReference type="InterPro" id="IPR036388">
    <property type="entry name" value="WH-like_DNA-bd_sf"/>
</dbReference>
<dbReference type="PANTHER" id="PTHR43133:SF8">
    <property type="entry name" value="RNA POLYMERASE SIGMA FACTOR HI_1459-RELATED"/>
    <property type="match status" value="1"/>
</dbReference>
<reference evidence="8 9" key="1">
    <citation type="journal article" date="2016" name="Nat. Commun.">
        <title>Thousands of microbial genomes shed light on interconnected biogeochemical processes in an aquifer system.</title>
        <authorList>
            <person name="Anantharaman K."/>
            <person name="Brown C.T."/>
            <person name="Hug L.A."/>
            <person name="Sharon I."/>
            <person name="Castelle C.J."/>
            <person name="Probst A.J."/>
            <person name="Thomas B.C."/>
            <person name="Singh A."/>
            <person name="Wilkins M.J."/>
            <person name="Karaoz U."/>
            <person name="Brodie E.L."/>
            <person name="Williams K.H."/>
            <person name="Hubbard S.S."/>
            <person name="Banfield J.F."/>
        </authorList>
    </citation>
    <scope>NUCLEOTIDE SEQUENCE [LARGE SCALE GENOMIC DNA]</scope>
</reference>
<proteinExistence type="inferred from homology"/>
<dbReference type="InterPro" id="IPR014284">
    <property type="entry name" value="RNA_pol_sigma-70_dom"/>
</dbReference>
<dbReference type="InterPro" id="IPR013325">
    <property type="entry name" value="RNA_pol_sigma_r2"/>
</dbReference>
<comment type="similarity">
    <text evidence="1">Belongs to the sigma-70 factor family. ECF subfamily.</text>
</comment>
<sequence length="191" mass="22542">MSLPESPQEKSFKYKTFAFLYRKFHLPLMKFIVKRMGGNQEAAEEVFSQTVEAALKGWYAFEHKSSYFTWICRIALNKMADYYRNQVHERSRIIAPTFEMLADLGQHNLSPEEKLALQELKSCVLECLMLLPPQKRRLLYLKYWKELSHKEIGKILGLTERAVEGQLYRAKQALRLVLQEKYPDFIPAFSR</sequence>
<dbReference type="EMBL" id="MFCP01000033">
    <property type="protein sequence ID" value="OGE27672.1"/>
    <property type="molecule type" value="Genomic_DNA"/>
</dbReference>
<dbReference type="NCBIfam" id="TIGR02937">
    <property type="entry name" value="sigma70-ECF"/>
    <property type="match status" value="1"/>
</dbReference>
<evidence type="ECO:0000256" key="3">
    <source>
        <dbReference type="ARBA" id="ARBA00023082"/>
    </source>
</evidence>
<dbReference type="AlphaFoldDB" id="A0A1F5JGD4"/>
<dbReference type="SUPFAM" id="SSF88659">
    <property type="entry name" value="Sigma3 and sigma4 domains of RNA polymerase sigma factors"/>
    <property type="match status" value="1"/>
</dbReference>
<dbReference type="CDD" id="cd06171">
    <property type="entry name" value="Sigma70_r4"/>
    <property type="match status" value="1"/>
</dbReference>
<keyword evidence="4" id="KW-0238">DNA-binding</keyword>